<dbReference type="InterPro" id="IPR002218">
    <property type="entry name" value="MnmG-rel"/>
</dbReference>
<dbReference type="PANTHER" id="PTHR11806:SF0">
    <property type="entry name" value="PROTEIN MTO1 HOMOLOG, MITOCHONDRIAL"/>
    <property type="match status" value="1"/>
</dbReference>
<feature type="binding site" evidence="12">
    <location>
        <position position="368"/>
    </location>
    <ligand>
        <name>FAD</name>
        <dbReference type="ChEBI" id="CHEBI:57692"/>
    </ligand>
</feature>
<evidence type="ECO:0000256" key="10">
    <source>
        <dbReference type="ARBA" id="ARBA00025948"/>
    </source>
</evidence>
<dbReference type="Gene3D" id="3.50.50.60">
    <property type="entry name" value="FAD/NAD(P)-binding domain"/>
    <property type="match status" value="2"/>
</dbReference>
<dbReference type="Pfam" id="PF21680">
    <property type="entry name" value="GIDA_C_1st"/>
    <property type="match status" value="1"/>
</dbReference>
<evidence type="ECO:0000256" key="5">
    <source>
        <dbReference type="ARBA" id="ARBA00022490"/>
    </source>
</evidence>
<evidence type="ECO:0000256" key="4">
    <source>
        <dbReference type="ARBA" id="ARBA00020461"/>
    </source>
</evidence>
<feature type="binding site" evidence="12">
    <location>
        <begin position="8"/>
        <end position="13"/>
    </location>
    <ligand>
        <name>FAD</name>
        <dbReference type="ChEBI" id="CHEBI:57692"/>
    </ligand>
</feature>
<evidence type="ECO:0000259" key="13">
    <source>
        <dbReference type="SMART" id="SM01228"/>
    </source>
</evidence>
<dbReference type="InterPro" id="IPR047001">
    <property type="entry name" value="MnmG_C_subdom"/>
</dbReference>
<dbReference type="HAMAP" id="MF_00129">
    <property type="entry name" value="MnmG_GidA"/>
    <property type="match status" value="1"/>
</dbReference>
<feature type="domain" description="tRNA uridine 5-carboxymethylaminomethyl modification enzyme C-terminal subdomain" evidence="13">
    <location>
        <begin position="543"/>
        <end position="614"/>
    </location>
</feature>
<dbReference type="PRINTS" id="PR00368">
    <property type="entry name" value="FADPNR"/>
</dbReference>
<keyword evidence="9 12" id="KW-0520">NAD</keyword>
<dbReference type="GO" id="GO:0030488">
    <property type="term" value="P:tRNA methylation"/>
    <property type="evidence" value="ECO:0007669"/>
    <property type="project" value="TreeGrafter"/>
</dbReference>
<feature type="binding site" evidence="12">
    <location>
        <position position="175"/>
    </location>
    <ligand>
        <name>FAD</name>
        <dbReference type="ChEBI" id="CHEBI:57692"/>
    </ligand>
</feature>
<dbReference type="EMBL" id="AFNU02000004">
    <property type="protein sequence ID" value="ERJ12548.1"/>
    <property type="molecule type" value="Genomic_DNA"/>
</dbReference>
<dbReference type="InterPro" id="IPR040131">
    <property type="entry name" value="MnmG_N"/>
</dbReference>
<dbReference type="InterPro" id="IPR020595">
    <property type="entry name" value="MnmG-rel_CS"/>
</dbReference>
<dbReference type="PROSITE" id="PS01281">
    <property type="entry name" value="GIDA_2"/>
    <property type="match status" value="1"/>
</dbReference>
<name>F7PWS7_9MOLU</name>
<sequence>MYDIIVIGGGHAGCEAALAPARMGVKTAMITANIDKIAHMPCNPSIGGPAKGIVVREIDALGGEMARNTDKSHIQMKLLNTGKGPAVRALRAQADKVDYPKEMINTIMNQENLDVIEEMVDGLIIEDEAIKGVYLEGGREIHAKAVIITTGTYMQSRILVGSESTESGPDEERPSKNLSDNLRQLGFNTFRLKTGTPPRVAIDTIDYSKTEIQPGDDVYRSFSFDTVEFKPIEEQVPCYLTYTNEGTHDLIKCNLEKSSMYGAVKDVTSTGPRYCPSIEDKIVRFSDKPRHQIFLEPESKHINEIYVQGFSTSLPKEVQEEMIQTIVGLENCKIVRYAYAIEYDAVDPRQLWPTLESKVLEGLYLAGQINGTSGYEEAAGQGLMAGINAALKITGKEQLVLKRNEAYIGVLIDDLVTKGTIEPYRLLTSRAEFRLLLRHDNADIRLREYGHKIGLIDDERYMRFKKKLTSIENEKKRLQKIKLTPTDSINSYLESIESSPLKDGITAYNIMKRPEINYTHVLKMLGEEQRLSQEEVEQVEIQIKYEGYIKKTLKQVEKKEKSENKQIPKDIDYNKVSNLALEARQKLIEIRPLTIGQASRISGVNPSDIQILLIYLETFNRRSKGEHNE</sequence>
<keyword evidence="6 12" id="KW-0285">Flavoprotein</keyword>
<reference evidence="14 15" key="1">
    <citation type="journal article" date="2011" name="J. Bacteriol.">
        <title>Genome sequence of Haloplasma contractile, an unusual contractile bacterium from a deep-sea anoxic brine lake.</title>
        <authorList>
            <person name="Antunes A."/>
            <person name="Alam I."/>
            <person name="El Dorry H."/>
            <person name="Siam R."/>
            <person name="Robertson A."/>
            <person name="Bajic V.B."/>
            <person name="Stingl U."/>
        </authorList>
    </citation>
    <scope>NUCLEOTIDE SEQUENCE [LARGE SCALE GENOMIC DNA]</scope>
    <source>
        <strain evidence="14 15">SSD-17B</strain>
    </source>
</reference>
<dbReference type="AlphaFoldDB" id="F7PWS7"/>
<dbReference type="InterPro" id="IPR026904">
    <property type="entry name" value="MnmG_C"/>
</dbReference>
<dbReference type="NCBIfam" id="TIGR00136">
    <property type="entry name" value="mnmG_gidA"/>
    <property type="match status" value="1"/>
</dbReference>
<dbReference type="GO" id="GO:0050660">
    <property type="term" value="F:flavin adenine dinucleotide binding"/>
    <property type="evidence" value="ECO:0007669"/>
    <property type="project" value="UniProtKB-UniRule"/>
</dbReference>
<dbReference type="STRING" id="1033810.HLPCO_001534"/>
<reference evidence="14 15" key="2">
    <citation type="journal article" date="2013" name="PLoS ONE">
        <title>INDIGO - INtegrated Data Warehouse of MIcrobial GenOmes with Examples from the Red Sea Extremophiles.</title>
        <authorList>
            <person name="Alam I."/>
            <person name="Antunes A."/>
            <person name="Kamau A.A."/>
            <person name="Ba Alawi W."/>
            <person name="Kalkatawi M."/>
            <person name="Stingl U."/>
            <person name="Bajic V.B."/>
        </authorList>
    </citation>
    <scope>NUCLEOTIDE SEQUENCE [LARGE SCALE GENOMIC DNA]</scope>
    <source>
        <strain evidence="14 15">SSD-17B</strain>
    </source>
</reference>
<dbReference type="InterPro" id="IPR036188">
    <property type="entry name" value="FAD/NAD-bd_sf"/>
</dbReference>
<evidence type="ECO:0000313" key="15">
    <source>
        <dbReference type="Proteomes" id="UP000005707"/>
    </source>
</evidence>
<dbReference type="PROSITE" id="PS01280">
    <property type="entry name" value="GIDA_1"/>
    <property type="match status" value="1"/>
</dbReference>
<feature type="binding site" evidence="12">
    <location>
        <begin position="271"/>
        <end position="285"/>
    </location>
    <ligand>
        <name>NAD(+)</name>
        <dbReference type="ChEBI" id="CHEBI:57540"/>
    </ligand>
</feature>
<comment type="similarity">
    <text evidence="3 12">Belongs to the MnmG family.</text>
</comment>
<dbReference type="InterPro" id="IPR044920">
    <property type="entry name" value="MnmG_C_subdom_sf"/>
</dbReference>
<evidence type="ECO:0000256" key="2">
    <source>
        <dbReference type="ARBA" id="ARBA00003717"/>
    </source>
</evidence>
<dbReference type="SUPFAM" id="SSF51905">
    <property type="entry name" value="FAD/NAD(P)-binding domain"/>
    <property type="match status" value="1"/>
</dbReference>
<evidence type="ECO:0000256" key="7">
    <source>
        <dbReference type="ARBA" id="ARBA00022694"/>
    </source>
</evidence>
<comment type="subunit">
    <text evidence="10 12">Homodimer. Heterotetramer of two MnmE and two MnmG subunits.</text>
</comment>
<dbReference type="FunCoup" id="F7PWS7">
    <property type="interactions" value="451"/>
</dbReference>
<keyword evidence="8 12" id="KW-0274">FAD</keyword>
<dbReference type="InterPro" id="IPR049312">
    <property type="entry name" value="GIDA_C_N"/>
</dbReference>
<dbReference type="GO" id="GO:0005829">
    <property type="term" value="C:cytosol"/>
    <property type="evidence" value="ECO:0007669"/>
    <property type="project" value="TreeGrafter"/>
</dbReference>
<dbReference type="Pfam" id="PF13932">
    <property type="entry name" value="SAM_GIDA_C"/>
    <property type="match status" value="1"/>
</dbReference>
<keyword evidence="15" id="KW-1185">Reference proteome</keyword>
<feature type="binding site" evidence="12">
    <location>
        <position position="120"/>
    </location>
    <ligand>
        <name>FAD</name>
        <dbReference type="ChEBI" id="CHEBI:57692"/>
    </ligand>
</feature>
<organism evidence="14 15">
    <name type="scientific">Haloplasma contractile SSD-17B</name>
    <dbReference type="NCBI Taxonomy" id="1033810"/>
    <lineage>
        <taxon>Bacteria</taxon>
        <taxon>Bacillati</taxon>
        <taxon>Mycoplasmatota</taxon>
        <taxon>Mollicutes</taxon>
        <taxon>Haloplasmatales</taxon>
        <taxon>Haloplasmataceae</taxon>
        <taxon>Haloplasma</taxon>
    </lineage>
</organism>
<dbReference type="InterPro" id="IPR004416">
    <property type="entry name" value="MnmG"/>
</dbReference>
<keyword evidence="7 12" id="KW-0819">tRNA processing</keyword>
<proteinExistence type="inferred from homology"/>
<evidence type="ECO:0000256" key="8">
    <source>
        <dbReference type="ARBA" id="ARBA00022827"/>
    </source>
</evidence>
<dbReference type="PRINTS" id="PR00411">
    <property type="entry name" value="PNDRDTASEI"/>
</dbReference>
<dbReference type="Pfam" id="PF01134">
    <property type="entry name" value="GIDA"/>
    <property type="match status" value="1"/>
</dbReference>
<dbReference type="FunFam" id="1.10.150.570:FF:000001">
    <property type="entry name" value="tRNA uridine 5-carboxymethylaminomethyl modification enzyme MnmG"/>
    <property type="match status" value="1"/>
</dbReference>
<protein>
    <recommendedName>
        <fullName evidence="4 12">tRNA uridine 5-carboxymethylaminomethyl modification enzyme MnmG</fullName>
    </recommendedName>
    <alternativeName>
        <fullName evidence="11 12">Glucose-inhibited division protein A</fullName>
    </alternativeName>
</protein>
<dbReference type="Gene3D" id="1.10.150.570">
    <property type="entry name" value="GidA associated domain, C-terminal subdomain"/>
    <property type="match status" value="1"/>
</dbReference>
<comment type="cofactor">
    <cofactor evidence="1 12">
        <name>FAD</name>
        <dbReference type="ChEBI" id="CHEBI:57692"/>
    </cofactor>
</comment>
<evidence type="ECO:0000256" key="11">
    <source>
        <dbReference type="ARBA" id="ARBA00031800"/>
    </source>
</evidence>
<dbReference type="FunFam" id="1.10.10.1800:FF:000001">
    <property type="entry name" value="tRNA uridine 5-carboxymethylaminomethyl modification enzyme MnmG"/>
    <property type="match status" value="1"/>
</dbReference>
<evidence type="ECO:0000313" key="14">
    <source>
        <dbReference type="EMBL" id="ERJ12548.1"/>
    </source>
</evidence>
<accession>F7PWS7</accession>
<keyword evidence="5 12" id="KW-0963">Cytoplasm</keyword>
<dbReference type="eggNOG" id="COG0445">
    <property type="taxonomic scope" value="Bacteria"/>
</dbReference>
<evidence type="ECO:0000256" key="1">
    <source>
        <dbReference type="ARBA" id="ARBA00001974"/>
    </source>
</evidence>
<evidence type="ECO:0000256" key="6">
    <source>
        <dbReference type="ARBA" id="ARBA00022630"/>
    </source>
</evidence>
<dbReference type="Proteomes" id="UP000005707">
    <property type="component" value="Unassembled WGS sequence"/>
</dbReference>
<evidence type="ECO:0000256" key="3">
    <source>
        <dbReference type="ARBA" id="ARBA00007653"/>
    </source>
</evidence>
<dbReference type="OrthoDB" id="9815560at2"/>
<comment type="caution">
    <text evidence="14">The sequence shown here is derived from an EMBL/GenBank/DDBJ whole genome shotgun (WGS) entry which is preliminary data.</text>
</comment>
<comment type="function">
    <text evidence="2 12">NAD-binding protein involved in the addition of a carboxymethylaminomethyl (cmnm) group at the wobble position (U34) of certain tRNAs, forming tRNA-cmnm(5)s(2)U34.</text>
</comment>
<dbReference type="RefSeq" id="WP_008824870.1">
    <property type="nucleotide sequence ID" value="NZ_AFNU02000004.1"/>
</dbReference>
<dbReference type="InParanoid" id="F7PWS7"/>
<gene>
    <name evidence="12 14" type="primary">mnmG</name>
    <name evidence="12" type="synonym">gidA</name>
    <name evidence="14" type="ORF">HLPCO_001534</name>
</gene>
<dbReference type="PANTHER" id="PTHR11806">
    <property type="entry name" value="GLUCOSE INHIBITED DIVISION PROTEIN A"/>
    <property type="match status" value="1"/>
</dbReference>
<evidence type="ECO:0000256" key="9">
    <source>
        <dbReference type="ARBA" id="ARBA00023027"/>
    </source>
</evidence>
<dbReference type="GO" id="GO:0002098">
    <property type="term" value="P:tRNA wobble uridine modification"/>
    <property type="evidence" value="ECO:0007669"/>
    <property type="project" value="InterPro"/>
</dbReference>
<dbReference type="SMART" id="SM01228">
    <property type="entry name" value="GIDA_assoc_3"/>
    <property type="match status" value="1"/>
</dbReference>
<dbReference type="Gene3D" id="1.10.10.1800">
    <property type="entry name" value="tRNA uridine 5-carboxymethylaminomethyl modification enzyme MnmG/GidA"/>
    <property type="match status" value="1"/>
</dbReference>
<comment type="subcellular location">
    <subcellularLocation>
        <location evidence="12">Cytoplasm</location>
    </subcellularLocation>
</comment>
<evidence type="ECO:0000256" key="12">
    <source>
        <dbReference type="HAMAP-Rule" id="MF_00129"/>
    </source>
</evidence>
<dbReference type="FunFam" id="3.50.50.60:FF:000002">
    <property type="entry name" value="tRNA uridine 5-carboxymethylaminomethyl modification enzyme MnmG"/>
    <property type="match status" value="1"/>
</dbReference>